<dbReference type="PANTHER" id="PTHR19376">
    <property type="entry name" value="DNA-DIRECTED RNA POLYMERASE"/>
    <property type="match status" value="1"/>
</dbReference>
<dbReference type="GO" id="GO:0003899">
    <property type="term" value="F:DNA-directed RNA polymerase activity"/>
    <property type="evidence" value="ECO:0007669"/>
    <property type="project" value="UniProtKB-UniRule"/>
</dbReference>
<dbReference type="GO" id="GO:0000428">
    <property type="term" value="C:DNA-directed RNA polymerase complex"/>
    <property type="evidence" value="ECO:0007669"/>
    <property type="project" value="UniProtKB-KW"/>
</dbReference>
<reference evidence="10 11" key="1">
    <citation type="journal article" date="2020" name="Int. J. Syst. Evol. Microbiol.">
        <title>Sulfuracidifex tepidarius gen. nov., sp. nov. and transfer of Sulfolobus metallicus Huber and Stetter 1992 to the genus Sulfuracidifex as Sulfuracidifex metallicus comb. nov.</title>
        <authorList>
            <person name="Itoh T."/>
            <person name="Miura T."/>
            <person name="Sakai H.D."/>
            <person name="Kato S."/>
            <person name="Ohkuma M."/>
            <person name="Takashina T."/>
        </authorList>
    </citation>
    <scope>NUCLEOTIDE SEQUENCE [LARGE SCALE GENOMIC DNA]</scope>
    <source>
        <strain evidence="10 11">IC-006</strain>
    </source>
</reference>
<evidence type="ECO:0000256" key="8">
    <source>
        <dbReference type="HAMAP-Rule" id="MF_00411"/>
    </source>
</evidence>
<keyword evidence="5 8" id="KW-0238">DNA-binding</keyword>
<sequence>MNMTPEIENYLKERLSQLEKIVPPKILQDIENGVKASDIDLTKEEIDKILNLAIDEYERELVNSGESVGVVAAQSIGEPGTQMTLRTFHYAGVRELNVTLGLPRLIEIVDSKKTPSTPMMTIYLTDEYKTDRDNALDVAKRLEYTRVENVVGSTSIDIASMSIIFEFDKDMLSDKGITLDDVKKVLSKLKLGDVTIEDVDENSISITFNDVDSVTALFKMREKILSAKIKGIKGIKRAIVQKRGDEFVIITDGSNLEGVLSVKGVDQSRVETNNVHEVEETLGIEAGREIIIKEIKRVLDEQGLDVDIRHIMLVADIMTRTGIVRQIGRHGVSGEKTSVLARAAFEVTVKHLLDSAARGDMEEFRGVVENIIIGHPIKLGTGMVELMMKPSLG</sequence>
<dbReference type="HAMAP" id="MF_00411">
    <property type="entry name" value="RNApol_arch_Rpo1C"/>
    <property type="match status" value="1"/>
</dbReference>
<gene>
    <name evidence="8" type="primary">rpo1C</name>
    <name evidence="8" type="synonym">rpoA2</name>
    <name evidence="10" type="ORF">IC006_1831</name>
</gene>
<dbReference type="STRING" id="1294262.GCA_001316085_00176"/>
<evidence type="ECO:0000256" key="3">
    <source>
        <dbReference type="ARBA" id="ARBA00022679"/>
    </source>
</evidence>
<keyword evidence="6 8" id="KW-0804">Transcription</keyword>
<dbReference type="KEGG" id="step:IC006_1831"/>
<dbReference type="Gene3D" id="1.10.150.390">
    <property type="match status" value="1"/>
</dbReference>
<accession>A0A510DWD9</accession>
<dbReference type="InterPro" id="IPR012757">
    <property type="entry name" value="RPO1C"/>
</dbReference>
<comment type="catalytic activity">
    <reaction evidence="7 8">
        <text>RNA(n) + a ribonucleoside 5'-triphosphate = RNA(n+1) + diphosphate</text>
        <dbReference type="Rhea" id="RHEA:21248"/>
        <dbReference type="Rhea" id="RHEA-COMP:14527"/>
        <dbReference type="Rhea" id="RHEA-COMP:17342"/>
        <dbReference type="ChEBI" id="CHEBI:33019"/>
        <dbReference type="ChEBI" id="CHEBI:61557"/>
        <dbReference type="ChEBI" id="CHEBI:140395"/>
        <dbReference type="EC" id="2.7.7.6"/>
    </reaction>
</comment>
<feature type="domain" description="RNA polymerase Rpb1" evidence="9">
    <location>
        <begin position="52"/>
        <end position="339"/>
    </location>
</feature>
<evidence type="ECO:0000256" key="2">
    <source>
        <dbReference type="ARBA" id="ARBA00022490"/>
    </source>
</evidence>
<keyword evidence="3 8" id="KW-0808">Transferase</keyword>
<dbReference type="GO" id="GO:0005737">
    <property type="term" value="C:cytoplasm"/>
    <property type="evidence" value="ECO:0007669"/>
    <property type="project" value="UniProtKB-SubCell"/>
</dbReference>
<evidence type="ECO:0000256" key="6">
    <source>
        <dbReference type="ARBA" id="ARBA00023163"/>
    </source>
</evidence>
<dbReference type="EC" id="2.7.7.6" evidence="8"/>
<keyword evidence="1 8" id="KW-0240">DNA-directed RNA polymerase</keyword>
<comment type="function">
    <text evidence="8">DNA-dependent RNA polymerase (RNAP) catalyzes the transcription of DNA into RNA using the four ribonucleoside triphosphates as substrates. Forms part of the jaw domain.</text>
</comment>
<proteinExistence type="inferred from homology"/>
<organism evidence="10 11">
    <name type="scientific">Sulfuracidifex tepidarius</name>
    <dbReference type="NCBI Taxonomy" id="1294262"/>
    <lineage>
        <taxon>Archaea</taxon>
        <taxon>Thermoproteota</taxon>
        <taxon>Thermoprotei</taxon>
        <taxon>Sulfolobales</taxon>
        <taxon>Sulfolobaceae</taxon>
        <taxon>Sulfuracidifex</taxon>
    </lineage>
</organism>
<dbReference type="NCBIfam" id="TIGR02389">
    <property type="entry name" value="RNA_pol_rpoA2"/>
    <property type="match status" value="1"/>
</dbReference>
<keyword evidence="4 8" id="KW-0548">Nucleotidyltransferase</keyword>
<dbReference type="GO" id="GO:0003677">
    <property type="term" value="F:DNA binding"/>
    <property type="evidence" value="ECO:0007669"/>
    <property type="project" value="UniProtKB-UniRule"/>
</dbReference>
<dbReference type="CDD" id="cd06528">
    <property type="entry name" value="RNAP_A"/>
    <property type="match status" value="1"/>
</dbReference>
<dbReference type="InterPro" id="IPR007081">
    <property type="entry name" value="RNA_pol_Rpb1_5"/>
</dbReference>
<evidence type="ECO:0000256" key="5">
    <source>
        <dbReference type="ARBA" id="ARBA00023125"/>
    </source>
</evidence>
<evidence type="ECO:0000256" key="1">
    <source>
        <dbReference type="ARBA" id="ARBA00022478"/>
    </source>
</evidence>
<evidence type="ECO:0000259" key="9">
    <source>
        <dbReference type="Pfam" id="PF04998"/>
    </source>
</evidence>
<dbReference type="EMBL" id="AP018929">
    <property type="protein sequence ID" value="BBG24509.1"/>
    <property type="molecule type" value="Genomic_DNA"/>
</dbReference>
<comment type="subcellular location">
    <subcellularLocation>
        <location evidence="8">Cytoplasm</location>
    </subcellularLocation>
</comment>
<dbReference type="AlphaFoldDB" id="A0A510DWD9"/>
<evidence type="ECO:0000313" key="10">
    <source>
        <dbReference type="EMBL" id="BBG24509.1"/>
    </source>
</evidence>
<comment type="subunit">
    <text evidence="8">Part of the RNA polymerase complex.</text>
</comment>
<protein>
    <recommendedName>
        <fullName evidence="8">DNA-directed RNA polymerase subunit Rpo1C</fullName>
        <ecNumber evidence="8">2.7.7.6</ecNumber>
    </recommendedName>
    <alternativeName>
        <fullName evidence="8">DNA-directed RNA polymerase subunit A''</fullName>
    </alternativeName>
</protein>
<dbReference type="SUPFAM" id="SSF64484">
    <property type="entry name" value="beta and beta-prime subunits of DNA dependent RNA-polymerase"/>
    <property type="match status" value="1"/>
</dbReference>
<comment type="similarity">
    <text evidence="8">Belongs to the RNA polymerase beta' chain family.</text>
</comment>
<evidence type="ECO:0000256" key="7">
    <source>
        <dbReference type="ARBA" id="ARBA00048552"/>
    </source>
</evidence>
<dbReference type="InterPro" id="IPR045867">
    <property type="entry name" value="DNA-dir_RpoC_beta_prime"/>
</dbReference>
<keyword evidence="11" id="KW-1185">Reference proteome</keyword>
<evidence type="ECO:0000256" key="4">
    <source>
        <dbReference type="ARBA" id="ARBA00022695"/>
    </source>
</evidence>
<evidence type="ECO:0000313" key="11">
    <source>
        <dbReference type="Proteomes" id="UP000322983"/>
    </source>
</evidence>
<dbReference type="RefSeq" id="WP_256202489.1">
    <property type="nucleotide sequence ID" value="NZ_BBCL01000001.1"/>
</dbReference>
<name>A0A510DWD9_9CREN</name>
<dbReference type="Pfam" id="PF04998">
    <property type="entry name" value="RNA_pol_Rpb1_5"/>
    <property type="match status" value="1"/>
</dbReference>
<keyword evidence="2 8" id="KW-0963">Cytoplasm</keyword>
<dbReference type="PANTHER" id="PTHR19376:SF32">
    <property type="entry name" value="DNA-DIRECTED RNA POLYMERASE III SUBUNIT RPC1"/>
    <property type="match status" value="1"/>
</dbReference>
<dbReference type="Proteomes" id="UP000322983">
    <property type="component" value="Chromosome"/>
</dbReference>
<dbReference type="GO" id="GO:0006351">
    <property type="term" value="P:DNA-templated transcription"/>
    <property type="evidence" value="ECO:0007669"/>
    <property type="project" value="UniProtKB-UniRule"/>
</dbReference>